<sequence>MGSVTERIYRSNPYESKIKSRVEEVFHSEGKDVLVLDKTVFFPTGGGQPCDRGTVSLMRDGDKKIFSIVDVYDHSLEGDVFHVTDAPEGTFAPGDQVETELDWDRRFTHMQRHLGEHLFTGSLYRLFGWKNKGFHMGEDYTTIDMEVTHSPEVDKMIREGELEVNRVIWMDVPVHVDYFPDKEAASVMPVRKPITAHGMISVVTAGDREDPLDCCACCGTHADSTGQVGLVKVYKAEANKGMTRIYFDSGKPALMKMRQEMDLMRQITDRFSAGDDDIISKLDIQEQKEGNLRKRYASLRDKVMETEKEKILSVMKDEDRETFDFPYECLEAGDLVKLGFAVMNERGEDKDCGAVKLLTLTDESSHTVLLFSSGEVSCGKLVKEKAGAFGGRGGGRDDNARAIFPDMKSARMFIREITG</sequence>
<dbReference type="Pfam" id="PF07973">
    <property type="entry name" value="tRNA_SAD"/>
    <property type="match status" value="1"/>
</dbReference>
<comment type="subcellular location">
    <subcellularLocation>
        <location evidence="2">Cytoplasm</location>
    </subcellularLocation>
</comment>
<dbReference type="InterPro" id="IPR018163">
    <property type="entry name" value="Thr/Ala-tRNA-synth_IIc_edit"/>
</dbReference>
<keyword evidence="5" id="KW-0175">Coiled coil</keyword>
<keyword evidence="3" id="KW-0479">Metal-binding</keyword>
<reference evidence="7" key="1">
    <citation type="submission" date="2019-09" db="EMBL/GenBank/DDBJ databases">
        <title>In-depth cultivation of the pig gut microbiome towards novel bacterial diversity and tailored functional studies.</title>
        <authorList>
            <person name="Wylensek D."/>
            <person name="Hitch T.C.A."/>
            <person name="Clavel T."/>
        </authorList>
    </citation>
    <scope>NUCLEOTIDE SEQUENCE</scope>
    <source>
        <strain evidence="7">RF-744-FAT-WT-3</strain>
    </source>
</reference>
<evidence type="ECO:0000256" key="3">
    <source>
        <dbReference type="ARBA" id="ARBA00022723"/>
    </source>
</evidence>
<keyword evidence="4" id="KW-0862">Zinc</keyword>
<dbReference type="GO" id="GO:0005524">
    <property type="term" value="F:ATP binding"/>
    <property type="evidence" value="ECO:0007669"/>
    <property type="project" value="InterPro"/>
</dbReference>
<accession>A0A6A8M4A5</accession>
<dbReference type="InterPro" id="IPR018165">
    <property type="entry name" value="Ala-tRNA-synth_IIc_core"/>
</dbReference>
<comment type="cofactor">
    <cofactor evidence="1">
        <name>Zn(2+)</name>
        <dbReference type="ChEBI" id="CHEBI:29105"/>
    </cofactor>
</comment>
<protein>
    <submittedName>
        <fullName evidence="7">Alanyl-tRNA editing protein</fullName>
    </submittedName>
</protein>
<dbReference type="InterPro" id="IPR012947">
    <property type="entry name" value="tRNA_SAD"/>
</dbReference>
<dbReference type="PROSITE" id="PS50860">
    <property type="entry name" value="AA_TRNA_LIGASE_II_ALA"/>
    <property type="match status" value="1"/>
</dbReference>
<feature type="coiled-coil region" evidence="5">
    <location>
        <begin position="282"/>
        <end position="309"/>
    </location>
</feature>
<evidence type="ECO:0000256" key="1">
    <source>
        <dbReference type="ARBA" id="ARBA00001947"/>
    </source>
</evidence>
<dbReference type="Gene3D" id="3.30.980.10">
    <property type="entry name" value="Threonyl-trna Synthetase, Chain A, domain 2"/>
    <property type="match status" value="1"/>
</dbReference>
<dbReference type="Pfam" id="PF01411">
    <property type="entry name" value="tRNA-synt_2c"/>
    <property type="match status" value="1"/>
</dbReference>
<dbReference type="InterPro" id="IPR018164">
    <property type="entry name" value="Ala-tRNA-synth_IIc_N"/>
</dbReference>
<dbReference type="AlphaFoldDB" id="A0A6A8M4A5"/>
<dbReference type="Gene3D" id="2.40.30.130">
    <property type="match status" value="1"/>
</dbReference>
<evidence type="ECO:0000256" key="2">
    <source>
        <dbReference type="ARBA" id="ARBA00004496"/>
    </source>
</evidence>
<dbReference type="GO" id="GO:0004813">
    <property type="term" value="F:alanine-tRNA ligase activity"/>
    <property type="evidence" value="ECO:0007669"/>
    <property type="project" value="InterPro"/>
</dbReference>
<dbReference type="GO" id="GO:0046872">
    <property type="term" value="F:metal ion binding"/>
    <property type="evidence" value="ECO:0007669"/>
    <property type="project" value="UniProtKB-KW"/>
</dbReference>
<dbReference type="SUPFAM" id="SSF50447">
    <property type="entry name" value="Translation proteins"/>
    <property type="match status" value="1"/>
</dbReference>
<dbReference type="SMART" id="SM00863">
    <property type="entry name" value="tRNA_SAD"/>
    <property type="match status" value="1"/>
</dbReference>
<dbReference type="InterPro" id="IPR009000">
    <property type="entry name" value="Transl_B-barrel_sf"/>
</dbReference>
<feature type="domain" description="Alanyl-transfer RNA synthetases family profile" evidence="6">
    <location>
        <begin position="1"/>
        <end position="259"/>
    </location>
</feature>
<dbReference type="PANTHER" id="PTHR43462">
    <property type="entry name" value="ALANYL-TRNA EDITING PROTEIN"/>
    <property type="match status" value="1"/>
</dbReference>
<evidence type="ECO:0000313" key="7">
    <source>
        <dbReference type="EMBL" id="MST68135.1"/>
    </source>
</evidence>
<dbReference type="PANTHER" id="PTHR43462:SF1">
    <property type="entry name" value="ALANYL-TRNA EDITING PROTEIN AARSD1"/>
    <property type="match status" value="1"/>
</dbReference>
<dbReference type="EMBL" id="VUNB01000001">
    <property type="protein sequence ID" value="MST68135.1"/>
    <property type="molecule type" value="Genomic_DNA"/>
</dbReference>
<dbReference type="InterPro" id="IPR051335">
    <property type="entry name" value="Alanyl-tRNA_Editing_Enzymes"/>
</dbReference>
<dbReference type="GO" id="GO:0002161">
    <property type="term" value="F:aminoacyl-tRNA deacylase activity"/>
    <property type="evidence" value="ECO:0007669"/>
    <property type="project" value="UniProtKB-ARBA"/>
</dbReference>
<organism evidence="7">
    <name type="scientific">Baileyella intestinalis</name>
    <dbReference type="NCBI Taxonomy" id="2606709"/>
    <lineage>
        <taxon>Bacteria</taxon>
        <taxon>Bacillati</taxon>
        <taxon>Bacillota</taxon>
        <taxon>Clostridia</taxon>
        <taxon>Peptostreptococcales</taxon>
        <taxon>Anaerovoracaceae</taxon>
        <taxon>Baileyella</taxon>
    </lineage>
</organism>
<comment type="caution">
    <text evidence="7">The sequence shown here is derived from an EMBL/GenBank/DDBJ whole genome shotgun (WGS) entry which is preliminary data.</text>
</comment>
<dbReference type="RefSeq" id="WP_154571609.1">
    <property type="nucleotide sequence ID" value="NZ_VUNB01000001.1"/>
</dbReference>
<dbReference type="GO" id="GO:0003676">
    <property type="term" value="F:nucleic acid binding"/>
    <property type="evidence" value="ECO:0007669"/>
    <property type="project" value="InterPro"/>
</dbReference>
<dbReference type="GO" id="GO:0006419">
    <property type="term" value="P:alanyl-tRNA aminoacylation"/>
    <property type="evidence" value="ECO:0007669"/>
    <property type="project" value="InterPro"/>
</dbReference>
<evidence type="ECO:0000256" key="4">
    <source>
        <dbReference type="ARBA" id="ARBA00022833"/>
    </source>
</evidence>
<dbReference type="GO" id="GO:0005737">
    <property type="term" value="C:cytoplasm"/>
    <property type="evidence" value="ECO:0007669"/>
    <property type="project" value="UniProtKB-SubCell"/>
</dbReference>
<evidence type="ECO:0000256" key="5">
    <source>
        <dbReference type="SAM" id="Coils"/>
    </source>
</evidence>
<dbReference type="SUPFAM" id="SSF55186">
    <property type="entry name" value="ThrRS/AlaRS common domain"/>
    <property type="match status" value="1"/>
</dbReference>
<gene>
    <name evidence="7" type="ORF">FYJ66_00715</name>
</gene>
<proteinExistence type="predicted"/>
<name>A0A6A8M4A5_9FIRM</name>
<dbReference type="Gene3D" id="3.10.310.40">
    <property type="match status" value="1"/>
</dbReference>
<evidence type="ECO:0000259" key="6">
    <source>
        <dbReference type="PROSITE" id="PS50860"/>
    </source>
</evidence>